<name>W1PFF6_AMBTC</name>
<dbReference type="EMBL" id="KI393908">
    <property type="protein sequence ID" value="ERN06376.1"/>
    <property type="molecule type" value="Genomic_DNA"/>
</dbReference>
<keyword evidence="3" id="KW-1185">Reference proteome</keyword>
<reference evidence="3" key="1">
    <citation type="journal article" date="2013" name="Science">
        <title>The Amborella genome and the evolution of flowering plants.</title>
        <authorList>
            <consortium name="Amborella Genome Project"/>
        </authorList>
    </citation>
    <scope>NUCLEOTIDE SEQUENCE [LARGE SCALE GENOMIC DNA]</scope>
</reference>
<protein>
    <submittedName>
        <fullName evidence="2">Uncharacterized protein</fullName>
    </submittedName>
</protein>
<feature type="chain" id="PRO_5004807335" evidence="1">
    <location>
        <begin position="22"/>
        <end position="105"/>
    </location>
</feature>
<evidence type="ECO:0000313" key="3">
    <source>
        <dbReference type="Proteomes" id="UP000017836"/>
    </source>
</evidence>
<feature type="signal peptide" evidence="1">
    <location>
        <begin position="1"/>
        <end position="21"/>
    </location>
</feature>
<evidence type="ECO:0000256" key="1">
    <source>
        <dbReference type="SAM" id="SignalP"/>
    </source>
</evidence>
<organism evidence="2 3">
    <name type="scientific">Amborella trichopoda</name>
    <dbReference type="NCBI Taxonomy" id="13333"/>
    <lineage>
        <taxon>Eukaryota</taxon>
        <taxon>Viridiplantae</taxon>
        <taxon>Streptophyta</taxon>
        <taxon>Embryophyta</taxon>
        <taxon>Tracheophyta</taxon>
        <taxon>Spermatophyta</taxon>
        <taxon>Magnoliopsida</taxon>
        <taxon>Amborellales</taxon>
        <taxon>Amborellaceae</taxon>
        <taxon>Amborella</taxon>
    </lineage>
</organism>
<dbReference type="AlphaFoldDB" id="W1PFF6"/>
<sequence length="105" mass="11760">MLPREHRYMVSIVAMMLVVAAGKIEGNTHVVERVGLPLMSFAKTHLHMCGLTRTITQKIYIGLQPTKCGRGIRVVCGRKLSRISSIQAMKTFQKCILEGKGKNEY</sequence>
<dbReference type="Gramene" id="ERN06376">
    <property type="protein sequence ID" value="ERN06376"/>
    <property type="gene ID" value="AMTR_s00016p00248600"/>
</dbReference>
<gene>
    <name evidence="2" type="ORF">AMTR_s00016p00248600</name>
</gene>
<accession>W1PFF6</accession>
<evidence type="ECO:0000313" key="2">
    <source>
        <dbReference type="EMBL" id="ERN06376.1"/>
    </source>
</evidence>
<dbReference type="HOGENOM" id="CLU_2240206_0_0_1"/>
<proteinExistence type="predicted"/>
<keyword evidence="1" id="KW-0732">Signal</keyword>
<dbReference type="Proteomes" id="UP000017836">
    <property type="component" value="Unassembled WGS sequence"/>
</dbReference>